<organism evidence="2 3">
    <name type="scientific">Linum tenue</name>
    <dbReference type="NCBI Taxonomy" id="586396"/>
    <lineage>
        <taxon>Eukaryota</taxon>
        <taxon>Viridiplantae</taxon>
        <taxon>Streptophyta</taxon>
        <taxon>Embryophyta</taxon>
        <taxon>Tracheophyta</taxon>
        <taxon>Spermatophyta</taxon>
        <taxon>Magnoliopsida</taxon>
        <taxon>eudicotyledons</taxon>
        <taxon>Gunneridae</taxon>
        <taxon>Pentapetalae</taxon>
        <taxon>rosids</taxon>
        <taxon>fabids</taxon>
        <taxon>Malpighiales</taxon>
        <taxon>Linaceae</taxon>
        <taxon>Linum</taxon>
    </lineage>
</organism>
<dbReference type="AlphaFoldDB" id="A0AAV0HEY0"/>
<gene>
    <name evidence="2" type="ORF">LITE_LOCUS4154</name>
</gene>
<evidence type="ECO:0000313" key="3">
    <source>
        <dbReference type="Proteomes" id="UP001154282"/>
    </source>
</evidence>
<feature type="compositionally biased region" description="Pro residues" evidence="1">
    <location>
        <begin position="1"/>
        <end position="11"/>
    </location>
</feature>
<name>A0AAV0HEY0_9ROSI</name>
<protein>
    <submittedName>
        <fullName evidence="2">Uncharacterized protein</fullName>
    </submittedName>
</protein>
<sequence length="99" mass="10559">MFGGRRPPPAREPSREARFAGSAANRGQGILLSAPGEEHFGQGVRAEASRACGAPAAAVRVSWGGEGFAADCCREERETECGISLDERNQGKIEKKKEE</sequence>
<reference evidence="2" key="1">
    <citation type="submission" date="2022-08" db="EMBL/GenBank/DDBJ databases">
        <authorList>
            <person name="Gutierrez-Valencia J."/>
        </authorList>
    </citation>
    <scope>NUCLEOTIDE SEQUENCE</scope>
</reference>
<feature type="non-terminal residue" evidence="2">
    <location>
        <position position="99"/>
    </location>
</feature>
<dbReference type="EMBL" id="CAMGYJ010000002">
    <property type="protein sequence ID" value="CAI0383804.1"/>
    <property type="molecule type" value="Genomic_DNA"/>
</dbReference>
<accession>A0AAV0HEY0</accession>
<evidence type="ECO:0000256" key="1">
    <source>
        <dbReference type="SAM" id="MobiDB-lite"/>
    </source>
</evidence>
<feature type="region of interest" description="Disordered" evidence="1">
    <location>
        <begin position="1"/>
        <end position="25"/>
    </location>
</feature>
<dbReference type="Proteomes" id="UP001154282">
    <property type="component" value="Unassembled WGS sequence"/>
</dbReference>
<keyword evidence="3" id="KW-1185">Reference proteome</keyword>
<comment type="caution">
    <text evidence="2">The sequence shown here is derived from an EMBL/GenBank/DDBJ whole genome shotgun (WGS) entry which is preliminary data.</text>
</comment>
<evidence type="ECO:0000313" key="2">
    <source>
        <dbReference type="EMBL" id="CAI0383804.1"/>
    </source>
</evidence>
<proteinExistence type="predicted"/>